<dbReference type="GeneID" id="5469552"/>
<evidence type="ECO:0000313" key="2">
    <source>
        <dbReference type="Proteomes" id="UP000002299"/>
    </source>
</evidence>
<name>A6XMJ7_9CAUD</name>
<dbReference type="RefSeq" id="YP_001425604.1">
    <property type="nucleotide sequence ID" value="NC_009737.2"/>
</dbReference>
<dbReference type="Proteomes" id="UP000002299">
    <property type="component" value="Segment"/>
</dbReference>
<accession>A6XMJ7</accession>
<keyword evidence="2" id="KW-1185">Reference proteome</keyword>
<sequence>MAKVLKDFKCKVTKRIYHAGDEYDGDRLEELQKLGYVAASKNPSEGDHTEWPKHVGGGVYELSNGDKVKGKEVALAAQAEIDASSN</sequence>
<evidence type="ECO:0000313" key="1">
    <source>
        <dbReference type="EMBL" id="ABJ09620.1"/>
    </source>
</evidence>
<protein>
    <submittedName>
        <fullName evidence="1">Uncharacterized protein</fullName>
    </submittedName>
</protein>
<organism evidence="1 2">
    <name type="scientific">Bacillus phage 1</name>
    <dbReference type="NCBI Taxonomy" id="2785079"/>
    <lineage>
        <taxon>Viruses</taxon>
        <taxon>Duplodnaviria</taxon>
        <taxon>Heunggongvirae</taxon>
        <taxon>Uroviricota</taxon>
        <taxon>Caudoviricetes</taxon>
        <taxon>Svunavirus</taxon>
        <taxon>Svunavirus sv1</taxon>
    </lineage>
</organism>
<dbReference type="EMBL" id="DQ840344">
    <property type="protein sequence ID" value="ABJ09620.1"/>
    <property type="molecule type" value="Genomic_DNA"/>
</dbReference>
<reference evidence="1" key="1">
    <citation type="submission" date="2008-06" db="EMBL/GenBank/DDBJ databases">
        <title>A novel thermophilic bacteriophage bv1 isolated from a hot spring.</title>
        <authorList>
            <person name="Liu B."/>
            <person name="Zhang X."/>
        </authorList>
    </citation>
    <scope>NUCLEOTIDE SEQUENCE [LARGE SCALE GENOMIC DNA]</scope>
</reference>
<dbReference type="KEGG" id="vg:5469552"/>
<proteinExistence type="predicted"/>